<reference evidence="2 3" key="1">
    <citation type="submission" date="2009-08" db="EMBL/GenBank/DDBJ databases">
        <title>The Genome Sequence of Spizellomyces punctatus strain DAOM BR117.</title>
        <authorList>
            <consortium name="The Broad Institute Genome Sequencing Platform"/>
            <person name="Russ C."/>
            <person name="Cuomo C."/>
            <person name="Shea T."/>
            <person name="Young S.K."/>
            <person name="Zeng Q."/>
            <person name="Koehrsen M."/>
            <person name="Haas B."/>
            <person name="Borodovsky M."/>
            <person name="Guigo R."/>
            <person name="Alvarado L."/>
            <person name="Berlin A."/>
            <person name="Bochicchio J."/>
            <person name="Borenstein D."/>
            <person name="Chapman S."/>
            <person name="Chen Z."/>
            <person name="Engels R."/>
            <person name="Freedman E."/>
            <person name="Gellesch M."/>
            <person name="Goldberg J."/>
            <person name="Griggs A."/>
            <person name="Gujja S."/>
            <person name="Heiman D."/>
            <person name="Hepburn T."/>
            <person name="Howarth C."/>
            <person name="Jen D."/>
            <person name="Larson L."/>
            <person name="Lewis B."/>
            <person name="Mehta T."/>
            <person name="Park D."/>
            <person name="Pearson M."/>
            <person name="Roberts A."/>
            <person name="Saif S."/>
            <person name="Shenoy N."/>
            <person name="Sisk P."/>
            <person name="Stolte C."/>
            <person name="Sykes S."/>
            <person name="Thomson T."/>
            <person name="Walk T."/>
            <person name="White J."/>
            <person name="Yandava C."/>
            <person name="Burger G."/>
            <person name="Gray M.W."/>
            <person name="Holland P.W.H."/>
            <person name="King N."/>
            <person name="Lang F.B.F."/>
            <person name="Roger A.J."/>
            <person name="Ruiz-Trillo I."/>
            <person name="Lander E."/>
            <person name="Nusbaum C."/>
        </authorList>
    </citation>
    <scope>NUCLEOTIDE SEQUENCE [LARGE SCALE GENOMIC DNA]</scope>
    <source>
        <strain evidence="2 3">DAOM BR117</strain>
    </source>
</reference>
<sequence length="860" mass="95198">MDDEATPKRDSAVDISYPVSSNSDGESKPSESSQASTQFLQPLVTGETPWNNDKQRLRPRTSPIPFHPLPPGGRPLTTLHLTAQLSTILLPPKVPPCQTILSPPQTPVTLSTRKKENRPSWDDNFVSVEGMKVGSRGIPTKVVDRSYEEILQRRTPREDDTPKVSKKQDNNAHEQHSCGRIQSDPTPYARSCTSRVLSGTFSRDGIRLVEIPASTTRKLSFNTVNEDGFSETSEEEDGAVAEFGLYATAHSDNFKDSTESKSEKISTGGHPFTKCSKPKDDMQRRREQAFGLVINGCNVKDEDSPLSAQEALQEPISVANTLEPHVTEQTPSNNDQDQQPQTIDTPGEHLVEDLPSAEESTTSDSQQFQSTMPITQSGVLDSIIDNDLIQGDLVGWTEVGQDVFSAFHQAQARRLGRARRDDAYRQQLHTPAKANVAFDQPGEVHSKALPVVQSNSISHSTSVVTEEPLHPLARHGYTTTSTWKVKKDKRMHLRPEVDERGKITRKSRTRPAEPTYKDGYLFDTNLPLRLNFVHPILLPDGTEKEDDGIPSDSDDNVSSTGEPCRPVLPDPYAEPLNQTMLDLPEERATESPCPEPPQQTEPVEEVRPPSAEAGALAPAVESPEILTDPATAQWRHQRNVAALTMKELKKIFPPLMKQYLGRRRSDTKGRARHASKELYEPQPHNKRMIPPKPRHRHSLLAGNGNIGLQQTMWKTMDAEFQAQGKHVHCDFGSTRLPGLALSNPSLSDYSSSPLIVPFGQSHSKQLTKGSSEPHLSLPFSISLPTLVHPSEKYRFRVKQALPHHPARKKCLDLQTRTLSDPSISLSLSSSLALMRSKQASNIEGANRPLMFPAIVSGELG</sequence>
<feature type="compositionally biased region" description="Polar residues" evidence="1">
    <location>
        <begin position="18"/>
        <end position="40"/>
    </location>
</feature>
<evidence type="ECO:0000313" key="3">
    <source>
        <dbReference type="Proteomes" id="UP000053201"/>
    </source>
</evidence>
<keyword evidence="3" id="KW-1185">Reference proteome</keyword>
<feature type="region of interest" description="Disordered" evidence="1">
    <location>
        <begin position="151"/>
        <end position="192"/>
    </location>
</feature>
<feature type="compositionally biased region" description="Basic and acidic residues" evidence="1">
    <location>
        <begin position="254"/>
        <end position="264"/>
    </location>
</feature>
<feature type="region of interest" description="Disordered" evidence="1">
    <location>
        <begin position="1"/>
        <end position="70"/>
    </location>
</feature>
<evidence type="ECO:0000256" key="1">
    <source>
        <dbReference type="SAM" id="MobiDB-lite"/>
    </source>
</evidence>
<protein>
    <submittedName>
        <fullName evidence="2">Uncharacterized protein</fullName>
    </submittedName>
</protein>
<dbReference type="EMBL" id="KQ257467">
    <property type="protein sequence ID" value="KNC96736.1"/>
    <property type="molecule type" value="Genomic_DNA"/>
</dbReference>
<feature type="compositionally biased region" description="Basic and acidic residues" evidence="1">
    <location>
        <begin position="1"/>
        <end position="12"/>
    </location>
</feature>
<dbReference type="AlphaFoldDB" id="A0A0L0H774"/>
<feature type="compositionally biased region" description="Low complexity" evidence="1">
    <location>
        <begin position="335"/>
        <end position="345"/>
    </location>
</feature>
<feature type="compositionally biased region" description="Acidic residues" evidence="1">
    <location>
        <begin position="543"/>
        <end position="555"/>
    </location>
</feature>
<evidence type="ECO:0000313" key="2">
    <source>
        <dbReference type="EMBL" id="KNC96736.1"/>
    </source>
</evidence>
<feature type="region of interest" description="Disordered" evidence="1">
    <location>
        <begin position="254"/>
        <end position="281"/>
    </location>
</feature>
<feature type="region of interest" description="Disordered" evidence="1">
    <location>
        <begin position="326"/>
        <end position="348"/>
    </location>
</feature>
<dbReference type="RefSeq" id="XP_016604776.1">
    <property type="nucleotide sequence ID" value="XM_016756095.1"/>
</dbReference>
<organism evidence="2 3">
    <name type="scientific">Spizellomyces punctatus (strain DAOM BR117)</name>
    <dbReference type="NCBI Taxonomy" id="645134"/>
    <lineage>
        <taxon>Eukaryota</taxon>
        <taxon>Fungi</taxon>
        <taxon>Fungi incertae sedis</taxon>
        <taxon>Chytridiomycota</taxon>
        <taxon>Chytridiomycota incertae sedis</taxon>
        <taxon>Chytridiomycetes</taxon>
        <taxon>Spizellomycetales</taxon>
        <taxon>Spizellomycetaceae</taxon>
        <taxon>Spizellomyces</taxon>
    </lineage>
</organism>
<feature type="compositionally biased region" description="Basic and acidic residues" evidence="1">
    <location>
        <begin position="151"/>
        <end position="177"/>
    </location>
</feature>
<dbReference type="VEuPathDB" id="FungiDB:SPPG_07944"/>
<dbReference type="OrthoDB" id="2163637at2759"/>
<feature type="compositionally biased region" description="Polar residues" evidence="1">
    <location>
        <begin position="101"/>
        <end position="111"/>
    </location>
</feature>
<accession>A0A0L0H774</accession>
<proteinExistence type="predicted"/>
<dbReference type="GeneID" id="27691127"/>
<dbReference type="InParanoid" id="A0A0L0H774"/>
<name>A0A0L0H774_SPIPD</name>
<feature type="region of interest" description="Disordered" evidence="1">
    <location>
        <begin position="539"/>
        <end position="614"/>
    </location>
</feature>
<feature type="region of interest" description="Disordered" evidence="1">
    <location>
        <begin position="101"/>
        <end position="122"/>
    </location>
</feature>
<gene>
    <name evidence="2" type="ORF">SPPG_07944</name>
</gene>
<dbReference type="Proteomes" id="UP000053201">
    <property type="component" value="Unassembled WGS sequence"/>
</dbReference>